<dbReference type="STRING" id="1168035.SAMN05444280_11786"/>
<dbReference type="GO" id="GO:0005975">
    <property type="term" value="P:carbohydrate metabolic process"/>
    <property type="evidence" value="ECO:0007669"/>
    <property type="project" value="InterPro"/>
</dbReference>
<dbReference type="AlphaFoldDB" id="A0A1M6IQE7"/>
<dbReference type="GO" id="GO:0046872">
    <property type="term" value="F:metal ion binding"/>
    <property type="evidence" value="ECO:0007669"/>
    <property type="project" value="UniProtKB-KW"/>
</dbReference>
<dbReference type="Gene3D" id="3.90.400.10">
    <property type="entry name" value="Oligo-1,6-glucosidase, Domain 2"/>
    <property type="match status" value="1"/>
</dbReference>
<keyword evidence="10" id="KW-1185">Reference proteome</keyword>
<dbReference type="PANTHER" id="PTHR10357">
    <property type="entry name" value="ALPHA-AMYLASE FAMILY MEMBER"/>
    <property type="match status" value="1"/>
</dbReference>
<dbReference type="EC" id="5.4.99.16" evidence="3"/>
<keyword evidence="6" id="KW-0413">Isomerase</keyword>
<keyword evidence="9" id="KW-0808">Transferase</keyword>
<name>A0A1M6IQE7_9BACT</name>
<dbReference type="PANTHER" id="PTHR10357:SF219">
    <property type="entry name" value="MALTOSE ALPHA-D-GLUCOSYLTRANSFERASE"/>
    <property type="match status" value="1"/>
</dbReference>
<dbReference type="SUPFAM" id="SSF51445">
    <property type="entry name" value="(Trans)glycosidases"/>
    <property type="match status" value="1"/>
</dbReference>
<dbReference type="InterPro" id="IPR012810">
    <property type="entry name" value="TreS/a-amylase_N"/>
</dbReference>
<dbReference type="Gene3D" id="3.90.1200.10">
    <property type="match status" value="1"/>
</dbReference>
<dbReference type="SUPFAM" id="SSF51011">
    <property type="entry name" value="Glycosyl hydrolase domain"/>
    <property type="match status" value="1"/>
</dbReference>
<dbReference type="InterPro" id="IPR006047">
    <property type="entry name" value="GH13_cat_dom"/>
</dbReference>
<evidence type="ECO:0000313" key="9">
    <source>
        <dbReference type="EMBL" id="SHJ36706.1"/>
    </source>
</evidence>
<protein>
    <recommendedName>
        <fullName evidence="3">maltose alpha-D-glucosyltransferase</fullName>
        <ecNumber evidence="3">5.4.99.16</ecNumber>
    </recommendedName>
    <alternativeName>
        <fullName evidence="7">Maltose alpha-D-glucosyltransferase</fullName>
    </alternativeName>
</protein>
<comment type="similarity">
    <text evidence="2">Belongs to the glycosyl hydrolase 13 family. TreS subfamily.</text>
</comment>
<evidence type="ECO:0000256" key="2">
    <source>
        <dbReference type="ARBA" id="ARBA00005496"/>
    </source>
</evidence>
<evidence type="ECO:0000259" key="8">
    <source>
        <dbReference type="SMART" id="SM00642"/>
    </source>
</evidence>
<dbReference type="Pfam" id="PF00128">
    <property type="entry name" value="Alpha-amylase"/>
    <property type="match status" value="2"/>
</dbReference>
<dbReference type="SUPFAM" id="SSF56112">
    <property type="entry name" value="Protein kinase-like (PK-like)"/>
    <property type="match status" value="1"/>
</dbReference>
<feature type="domain" description="Glycosyl hydrolase family 13 catalytic" evidence="8">
    <location>
        <begin position="17"/>
        <end position="416"/>
    </location>
</feature>
<dbReference type="InterPro" id="IPR011009">
    <property type="entry name" value="Kinase-like_dom_sf"/>
</dbReference>
<dbReference type="NCBIfam" id="TIGR02457">
    <property type="entry name" value="TreS_Cterm"/>
    <property type="match status" value="1"/>
</dbReference>
<dbReference type="InterPro" id="IPR012811">
    <property type="entry name" value="TreS_maltokin_C_dom"/>
</dbReference>
<keyword evidence="5" id="KW-0106">Calcium</keyword>
<dbReference type="Proteomes" id="UP000184050">
    <property type="component" value="Unassembled WGS sequence"/>
</dbReference>
<dbReference type="EMBL" id="FQZE01000017">
    <property type="protein sequence ID" value="SHJ36706.1"/>
    <property type="molecule type" value="Genomic_DNA"/>
</dbReference>
<evidence type="ECO:0000256" key="1">
    <source>
        <dbReference type="ARBA" id="ARBA00001595"/>
    </source>
</evidence>
<dbReference type="Pfam" id="PF16657">
    <property type="entry name" value="Malt_amylase_C"/>
    <property type="match status" value="1"/>
</dbReference>
<dbReference type="Gene3D" id="3.20.20.80">
    <property type="entry name" value="Glycosidases"/>
    <property type="match status" value="1"/>
</dbReference>
<organism evidence="9 10">
    <name type="scientific">Tangfeifania diversioriginum</name>
    <dbReference type="NCBI Taxonomy" id="1168035"/>
    <lineage>
        <taxon>Bacteria</taxon>
        <taxon>Pseudomonadati</taxon>
        <taxon>Bacteroidota</taxon>
        <taxon>Bacteroidia</taxon>
        <taxon>Marinilabiliales</taxon>
        <taxon>Prolixibacteraceae</taxon>
        <taxon>Tangfeifania</taxon>
    </lineage>
</organism>
<dbReference type="Gene3D" id="2.60.40.1180">
    <property type="entry name" value="Golgi alpha-mannosidase II"/>
    <property type="match status" value="1"/>
</dbReference>
<dbReference type="InterPro" id="IPR045857">
    <property type="entry name" value="O16G_dom_2"/>
</dbReference>
<evidence type="ECO:0000256" key="4">
    <source>
        <dbReference type="ARBA" id="ARBA00022723"/>
    </source>
</evidence>
<dbReference type="SMART" id="SM00642">
    <property type="entry name" value="Aamy"/>
    <property type="match status" value="1"/>
</dbReference>
<reference evidence="9 10" key="1">
    <citation type="submission" date="2016-11" db="EMBL/GenBank/DDBJ databases">
        <authorList>
            <person name="Jaros S."/>
            <person name="Januszkiewicz K."/>
            <person name="Wedrychowicz H."/>
        </authorList>
    </citation>
    <scope>NUCLEOTIDE SEQUENCE [LARGE SCALE GENOMIC DNA]</scope>
    <source>
        <strain evidence="9 10">DSM 27063</strain>
    </source>
</reference>
<dbReference type="OrthoDB" id="9805159at2"/>
<sequence length="1105" mass="129746">MHKQDTKSWYKDAVIYQAHVRSFKDSNGDGIGDFKGLIEKLDYLKSLGVTAIWILPFYKSPLKDGGYDIADFTHIHEDYGTMADFKRFIREAHNRDLRVITELVLNHTSSDHKWFQRARNAKPGSVYRDFYVWNETPDKYNDARIIFQDFEISNWSWDPVAKAYYWHRFYSHQPDLNYDNPSVHKAVFKVLDFWFKIGIDGLRLDAVPYLYEREGTNCENLPETHAFLKKLRKYIDENYEDKMLLAEANQWPDDASEYFGKGDECHMSFHFPLMPRLYMSMRMEDRFPLIDILEQTPDIPANCQWAIFLRNHDELTLEMVSDEERDYMYKSFAQNPKQRINLGIRRRLAPLLDNDRKNIELMNILLFSMPGTPIVYYGDEIGMGDNYYLGDRDGVRTPMQWSADRNAGFSSAEPQRLFLPIIFNHDYHYETVNVENHEKNPTSLLWWMRRVIAKRKQYRAFSRGDIQFIDTSNSKILAFTRTYNDEKILVIINLSRYSQQAELDLSEYEGYVPTEVFSQNKFAIIGEDPYIFPMQFKNYFWFELRKQEEDEVIETLSPDHQLVLSSKEWNKMQGTTRNSLEKLMRSYVRKNRWFRGKAKKIKAIDIKNTIPFSTGNLNSYIVIIETKYIEGKPEQYVIPISIKTGEIIADVKFKHPEAMIAYVEVDGHEGVMYDGSYNQEVRDIFLQLITQKGMLKTRKGSIVGVPGKKMRSKVKKSELPLNSRVLLAEQSNTSILYDNRFFFKMYRSPEEGNNPELEIIKTLTENTRFRNFPTFAGALEYREPNAESSALGILVDFVHNEGNAWEFIQSSIDRYFDRIIEDKEYLMSDKPIDSTTDLVEHVGEEKMRDLLGPFFIEMIELLGKRTAEMHLALASVESKKEFKPEPFSLLYQKSLYQSFRTLIKRTLNDMKSSKRKLNEEQIALIDDIIDNESLLLSTIKHTLEKKKIHTSKTRVHGDYHLGQVLFTGKDFVIIDFEGEPTRSLTARKLKHCPFKDVAGMLRSFHYAIYMGQLENQSKIPESADLLNPWLEAWYEIVRKTFIDSYLETAGDASFIPKEEREINDLLSVYTIEKAIYEADYEFNNRPDWLHIPLNGLKKILDDLVE</sequence>
<dbReference type="RefSeq" id="WP_073169725.1">
    <property type="nucleotide sequence ID" value="NZ_FQZE01000017.1"/>
</dbReference>
<accession>A0A1M6IQE7</accession>
<keyword evidence="4" id="KW-0479">Metal-binding</keyword>
<proteinExistence type="inferred from homology"/>
<dbReference type="InterPro" id="IPR017853">
    <property type="entry name" value="GH"/>
</dbReference>
<evidence type="ECO:0000256" key="5">
    <source>
        <dbReference type="ARBA" id="ARBA00022837"/>
    </source>
</evidence>
<comment type="catalytic activity">
    <reaction evidence="1">
        <text>D-maltose = alpha,alpha-trehalose</text>
        <dbReference type="Rhea" id="RHEA:15145"/>
        <dbReference type="ChEBI" id="CHEBI:16551"/>
        <dbReference type="ChEBI" id="CHEBI:17306"/>
        <dbReference type="EC" id="5.4.99.16"/>
    </reaction>
</comment>
<evidence type="ECO:0000256" key="6">
    <source>
        <dbReference type="ARBA" id="ARBA00023235"/>
    </source>
</evidence>
<dbReference type="InterPro" id="IPR013780">
    <property type="entry name" value="Glyco_hydro_b"/>
</dbReference>
<dbReference type="GO" id="GO:0047471">
    <property type="term" value="F:maltose alpha-D-glucosyltransferase activity"/>
    <property type="evidence" value="ECO:0007669"/>
    <property type="project" value="UniProtKB-EC"/>
</dbReference>
<dbReference type="FunFam" id="3.20.20.80:FF:000055">
    <property type="entry name" value="Trehalose synthase"/>
    <property type="match status" value="1"/>
</dbReference>
<gene>
    <name evidence="9" type="ORF">SAMN05444280_11786</name>
</gene>
<dbReference type="NCBIfam" id="TIGR02456">
    <property type="entry name" value="treS_nterm"/>
    <property type="match status" value="1"/>
</dbReference>
<evidence type="ECO:0000256" key="7">
    <source>
        <dbReference type="ARBA" id="ARBA00031378"/>
    </source>
</evidence>
<evidence type="ECO:0000256" key="3">
    <source>
        <dbReference type="ARBA" id="ARBA00012619"/>
    </source>
</evidence>
<dbReference type="GO" id="GO:0016740">
    <property type="term" value="F:transferase activity"/>
    <property type="evidence" value="ECO:0007669"/>
    <property type="project" value="UniProtKB-KW"/>
</dbReference>
<evidence type="ECO:0000313" key="10">
    <source>
        <dbReference type="Proteomes" id="UP000184050"/>
    </source>
</evidence>
<dbReference type="InterPro" id="IPR032091">
    <property type="entry name" value="Malt_amylase-like_C"/>
</dbReference>
<dbReference type="CDD" id="cd11334">
    <property type="entry name" value="AmyAc_TreS"/>
    <property type="match status" value="1"/>
</dbReference>